<evidence type="ECO:0000313" key="2">
    <source>
        <dbReference type="Proteomes" id="UP000657918"/>
    </source>
</evidence>
<sequence length="173" mass="19199">MLFNLPHPSMLNFSRQGNSLSPSPPATIHSSRPPISDRSFVMDFGSALIAVLETSRYLKCLSLQIECGNSMIPNDCNLRVLKLLNLRGRLNTSTIEKILLQQKLHWLVCYGPSGCLLEHGLDHGQRLIELSQLLFQSPGMSDPFSSYGTDPCQGLLHGKPIKVELLSLSLEEQ</sequence>
<reference evidence="1 2" key="1">
    <citation type="submission" date="2020-10" db="EMBL/GenBank/DDBJ databases">
        <title>Plant Genome Project.</title>
        <authorList>
            <person name="Zhang R.-G."/>
        </authorList>
    </citation>
    <scope>NUCLEOTIDE SEQUENCE [LARGE SCALE GENOMIC DNA]</scope>
    <source>
        <strain evidence="1">FAFU-HL-1</strain>
        <tissue evidence="1">Leaf</tissue>
    </source>
</reference>
<organism evidence="1 2">
    <name type="scientific">Salix dunnii</name>
    <dbReference type="NCBI Taxonomy" id="1413687"/>
    <lineage>
        <taxon>Eukaryota</taxon>
        <taxon>Viridiplantae</taxon>
        <taxon>Streptophyta</taxon>
        <taxon>Embryophyta</taxon>
        <taxon>Tracheophyta</taxon>
        <taxon>Spermatophyta</taxon>
        <taxon>Magnoliopsida</taxon>
        <taxon>eudicotyledons</taxon>
        <taxon>Gunneridae</taxon>
        <taxon>Pentapetalae</taxon>
        <taxon>rosids</taxon>
        <taxon>fabids</taxon>
        <taxon>Malpighiales</taxon>
        <taxon>Salicaceae</taxon>
        <taxon>Saliceae</taxon>
        <taxon>Salix</taxon>
    </lineage>
</organism>
<proteinExistence type="predicted"/>
<dbReference type="AlphaFoldDB" id="A0A835MM85"/>
<name>A0A835MM85_9ROSI</name>
<dbReference type="EMBL" id="JADGMS010000013">
    <property type="protein sequence ID" value="KAF9670805.1"/>
    <property type="molecule type" value="Genomic_DNA"/>
</dbReference>
<protein>
    <submittedName>
        <fullName evidence="1">Uncharacterized protein</fullName>
    </submittedName>
</protein>
<keyword evidence="2" id="KW-1185">Reference proteome</keyword>
<comment type="caution">
    <text evidence="1">The sequence shown here is derived from an EMBL/GenBank/DDBJ whole genome shotgun (WGS) entry which is preliminary data.</text>
</comment>
<evidence type="ECO:0000313" key="1">
    <source>
        <dbReference type="EMBL" id="KAF9670805.1"/>
    </source>
</evidence>
<gene>
    <name evidence="1" type="ORF">SADUNF_Sadunf13G0106900</name>
</gene>
<dbReference type="Proteomes" id="UP000657918">
    <property type="component" value="Unassembled WGS sequence"/>
</dbReference>
<accession>A0A835MM85</accession>